<dbReference type="AlphaFoldDB" id="A0AAN9UD36"/>
<accession>A0AAN9UD36</accession>
<gene>
    <name evidence="2" type="ORF">SLS62_009672</name>
</gene>
<dbReference type="Proteomes" id="UP001320420">
    <property type="component" value="Unassembled WGS sequence"/>
</dbReference>
<sequence>MGRGSRISMSLRENLIKPFVVEASKDHLYTVIFLHRFPQDTPPEQLPAKLLSEKLTRNHKTLAEQFPTIRWVFPYPKLHPHDANGRLKNQHWSGLSAEDRTTLELPFGSDLPYVTQIVIQEAKLAGGLDKIIVGGQGESAIAAHDACTAFPELAPALRQSRDVEKAFLGRFFHNPDWVDLSQLRMAGFVGMHAQGGPPTRDESDYLLSRRTSSARIVNHTILRQTPHKFIRGGYKTQTITVRKTINLIPNKLFINLNLSQWDGARIDAFATFLTSLDIEREGCDIKAPPSPDPGALTPKVRPLPAEKKPEDEKPGMTPQERHRLEILEDKKAEQEARRRTLMRIEEDKRNRRYRKERERAARQHAAAGQDNSDNKSESAVGSQDSRFSSEEPTSGSETRRSATVIRQYEQRPKVWEDWPTMPDELREGWQPKPQKGLSESQLRALGISENKNN</sequence>
<proteinExistence type="predicted"/>
<protein>
    <submittedName>
        <fullName evidence="2">Uncharacterized protein</fullName>
    </submittedName>
</protein>
<keyword evidence="3" id="KW-1185">Reference proteome</keyword>
<dbReference type="EMBL" id="JAKJXP020000105">
    <property type="protein sequence ID" value="KAK7745706.1"/>
    <property type="molecule type" value="Genomic_DNA"/>
</dbReference>
<reference evidence="2 3" key="1">
    <citation type="submission" date="2024-02" db="EMBL/GenBank/DDBJ databases">
        <title>De novo assembly and annotation of 12 fungi associated with fruit tree decline syndrome in Ontario, Canada.</title>
        <authorList>
            <person name="Sulman M."/>
            <person name="Ellouze W."/>
            <person name="Ilyukhin E."/>
        </authorList>
    </citation>
    <scope>NUCLEOTIDE SEQUENCE [LARGE SCALE GENOMIC DNA]</scope>
    <source>
        <strain evidence="2 3">M11/M66-122</strain>
    </source>
</reference>
<dbReference type="Gene3D" id="3.40.50.1820">
    <property type="entry name" value="alpha/beta hydrolase"/>
    <property type="match status" value="1"/>
</dbReference>
<evidence type="ECO:0000313" key="2">
    <source>
        <dbReference type="EMBL" id="KAK7745706.1"/>
    </source>
</evidence>
<organism evidence="2 3">
    <name type="scientific">Diatrype stigma</name>
    <dbReference type="NCBI Taxonomy" id="117547"/>
    <lineage>
        <taxon>Eukaryota</taxon>
        <taxon>Fungi</taxon>
        <taxon>Dikarya</taxon>
        <taxon>Ascomycota</taxon>
        <taxon>Pezizomycotina</taxon>
        <taxon>Sordariomycetes</taxon>
        <taxon>Xylariomycetidae</taxon>
        <taxon>Xylariales</taxon>
        <taxon>Diatrypaceae</taxon>
        <taxon>Diatrype</taxon>
    </lineage>
</organism>
<feature type="compositionally biased region" description="Basic and acidic residues" evidence="1">
    <location>
        <begin position="304"/>
        <end position="361"/>
    </location>
</feature>
<evidence type="ECO:0000313" key="3">
    <source>
        <dbReference type="Proteomes" id="UP001320420"/>
    </source>
</evidence>
<evidence type="ECO:0000256" key="1">
    <source>
        <dbReference type="SAM" id="MobiDB-lite"/>
    </source>
</evidence>
<dbReference type="InterPro" id="IPR029058">
    <property type="entry name" value="AB_hydrolase_fold"/>
</dbReference>
<name>A0AAN9UD36_9PEZI</name>
<feature type="compositionally biased region" description="Polar residues" evidence="1">
    <location>
        <begin position="377"/>
        <end position="396"/>
    </location>
</feature>
<comment type="caution">
    <text evidence="2">The sequence shown here is derived from an EMBL/GenBank/DDBJ whole genome shotgun (WGS) entry which is preliminary data.</text>
</comment>
<feature type="region of interest" description="Disordered" evidence="1">
    <location>
        <begin position="285"/>
        <end position="453"/>
    </location>
</feature>